<name>A0ABS5EGX1_9PROT</name>
<dbReference type="RefSeq" id="WP_211868860.1">
    <property type="nucleotide sequence ID" value="NZ_JAAEDI010000011.1"/>
</dbReference>
<dbReference type="InterPro" id="IPR011050">
    <property type="entry name" value="Pectin_lyase_fold/virulence"/>
</dbReference>
<dbReference type="Gene3D" id="2.160.20.10">
    <property type="entry name" value="Single-stranded right-handed beta-helix, Pectin lyase-like"/>
    <property type="match status" value="1"/>
</dbReference>
<evidence type="ECO:0000256" key="4">
    <source>
        <dbReference type="SAM" id="MobiDB-lite"/>
    </source>
</evidence>
<dbReference type="InterPro" id="IPR050909">
    <property type="entry name" value="Bact_Autotransporter_VF"/>
</dbReference>
<feature type="region of interest" description="Disordered" evidence="4">
    <location>
        <begin position="1"/>
        <end position="26"/>
    </location>
</feature>
<evidence type="ECO:0000313" key="7">
    <source>
        <dbReference type="Proteomes" id="UP000698752"/>
    </source>
</evidence>
<evidence type="ECO:0000259" key="5">
    <source>
        <dbReference type="SMART" id="SM00912"/>
    </source>
</evidence>
<dbReference type="Proteomes" id="UP000698752">
    <property type="component" value="Unassembled WGS sequence"/>
</dbReference>
<accession>A0ABS5EGX1</accession>
<keyword evidence="2" id="KW-0964">Secreted</keyword>
<reference evidence="7" key="1">
    <citation type="journal article" date="2021" name="Syst. Appl. Microbiol.">
        <title>Roseomonas hellenica sp. nov., isolated from roots of wild-growing Alkanna tinctoria.</title>
        <authorList>
            <person name="Rat A."/>
            <person name="Naranjo H.D."/>
            <person name="Lebbe L."/>
            <person name="Cnockaert M."/>
            <person name="Krigas N."/>
            <person name="Grigoriadou K."/>
            <person name="Maloupa E."/>
            <person name="Willems A."/>
        </authorList>
    </citation>
    <scope>NUCLEOTIDE SEQUENCE [LARGE SCALE GENOMIC DNA]</scope>
    <source>
        <strain evidence="7">LMG 31159</strain>
    </source>
</reference>
<evidence type="ECO:0000256" key="1">
    <source>
        <dbReference type="ARBA" id="ARBA00004613"/>
    </source>
</evidence>
<feature type="domain" description="Filamentous haemagglutinin FhaB/tRNA nuclease CdiA-like TPS" evidence="5">
    <location>
        <begin position="50"/>
        <end position="162"/>
    </location>
</feature>
<dbReference type="Pfam" id="PF05860">
    <property type="entry name" value="TPS"/>
    <property type="match status" value="1"/>
</dbReference>
<evidence type="ECO:0000313" key="6">
    <source>
        <dbReference type="EMBL" id="MBR0650279.1"/>
    </source>
</evidence>
<dbReference type="EMBL" id="JAAEDI010000011">
    <property type="protein sequence ID" value="MBR0650279.1"/>
    <property type="molecule type" value="Genomic_DNA"/>
</dbReference>
<sequence length="4856" mass="463350">MPRRAVLRRARPSRRRAAVPAPAPAATRPPVRRWWLLATTALLPVTGTALAQAPTGAQVVAGQAAIAQGGNRTTITQRTDRAAIDWQQFNVGSQHTVQFVQPNQGSWTLNRVVGPDPSVIAGRIQANGGVAIVNQSGMVFAGGAQVDVGSLIASAANITNNNFMAGRMVFDGAPRPGARVENRGTITVADRGLAALVGPGVSNSGVIRANLGRVALGAAETFVLDLAGDGLIGIDVTRAVTAAPDGNAALVTNSGVIEANGGSVLITAHAASGLVEDLVRNTGRIEANTVGARTGEVALRADGGGVRQDGTISATGGAGQRGGTVAMQATGQVTVGAAARVDASGGAGGGRVLAGTTGRGRNQTMAARTVVERGAEIRADATQNGRGGEILVNSTDRTEMRGTLSARGGEAGGNGGFIEVSGQSAFVLDGIVDLRAPNGEMGDFLLDPRNIFIADSGVTPPGTVTETPTGLDSVGGSVTGPGAISATTGGDSDWVRITPDIIEGYAAGNIILEASRQIVIGSEVNRTTAGNLTLTAGLSGSSGNITQNAGADISVNGVLTMQTAAGSISLGADLRATGVVLAASGDISQTGGTIAHRTASTDLALTVTASGANADVDLTQAGNGRFVLAASSAGGDFALSGSRIRVAGDLTADAVSLTTTAGPLTLGADVRATSLTLAAAGSISQTSGTIAHSTADTDLALTVTATGAGSAVALNQAGNGRIALNASSAPGSFALSGEAISVDGTLSGGAVSLAATTGALVIDANIRATDLTLRAATGIDQTGGNIQHRANAATALALTASVSGIGDIGLDRTTNGNLRLRDGGTADGDMRVASSRRLEVGSGQTLTVAGALELAVTGDGNPLVLAGSLRAESVSLTAAGDISQTGGSIAHVTAGSELPLTVNASEDGSVDLTSTTNGAIALGASTAAGDFALTGEAIRVTGALAADGTSLTATTGAIALGDDLRATSLALTSVTGITQGGGTIIHRENSNFGLPLTINVTGTGDVVLDGANGNMQIMSGGTADGSVSITSAQHIELIDGQTFSVAGAAALTVSGNDTGNALLLNGSLFADSVTLSATGSITQAAGGVLARRAADGTADLAAALPLTATATGNGHDISLTGANGALRILGATTEDGDMILAGRSLTVAGAVTADRAGAARGDVTLVATGGGMAIEAAVTARNAAIGAAGDVTQTAAFDLGGTGGGRLRLRGPEGGDASVGGSIALTQANSVAELDARASGALAFTAAGDLSVTQAHGAGVTLTGAAITVPTGAAGESGIVATGSGDVAVIADSLDVAGTVSASDGRTISLRVDSLDLTGATVTAGTTGTVEIGPRTAGRAVQIGTSGNPTNTTELATADLEAIAAGTLRIGRTTIASEATQTITANGLTVVDAVAPSAALSLVSANGINVNAGITAPSIRMETSAGNIALGAVNVEANGPNAAITLLSAGSIEQSAGGALVSPGGTVVDLIAHAQVTIDLIGSGDFRLAGGITPASASGERSLFAPLGIQFETTGAITVAAAMEVAASSTYTALVGRSIAIEAPILLPGLSALTLTATGGGGESTISQTALGLIRTGHLTLSAEGAIDLSLAANQVGTLGTVSFTEGFGYRSTTGFTVGGALAPSDGGNANITIIADTGDILLQAPISAGSGTVRLNATTGDILQDAAGAAITAGRLELTAGGDALLDPTLAADRNVVGTLGGGTIGGTLRFNAAGDLILDGSLTQTGPGGAVRIAAGGTLTQNAGAVLGFSDITLVAPGAMTLGGTIGVDQANPVSVVRLGTDAGITQGATGRIVAHQLGLRATGDVSLMDGDNDVRQIAAMTGGVFALDTNGALATTLAPIAVERPGGGSADVWGVQGSSVTLSAADLTIHAANLGPYAGFGIGIGAFASAADGVLRLRADNLALNSYLFAGPGLTGRIEIAPRTLSRQVVLGGSEAGALSLPATLINQLYGGSVVIGRSEAGAGALTVAGAVGMPTTVNDVLLQGGGITLDGVFALWTANGTLTLNAVTGDIVQNGGAVIAPTLIARAQNGSVLLDGALALNDVDRLSGSAGAGETFAFSGSGSYIVAGNGIDATGGTVALHAPSGSITQSLGAPIVADRLSANASGLVSLDGGGADADASDLNRVATLGPSSGTSVIFRNAEDLTVEGVTATGPTGSLIVLEAPNLTLAGNILASTLDGRVILRTAADFDAPADGTSIVQTGGIIQARDLSASAGDEIDLGSANQITRLVAGQGVSAGSTNSIVLGAGGTLNLTDGLNGIQVAARVNAGAGGAVRIIADGLTVAPGLSGTVFYAPGGVVRFLPFTAGATIGLGGSGDTTTYATSLLQRVDTGRLVIGSETAGTITLREALNLTGVGAPLALELRSGRDILAGGYTLSLREVSAYAADSVVLGTAGSAIQRIVAGETEADGIRAGGNVTVATGGTLAVDASIRTDGAGITLQAADFAIASGAEVQTGAVPGSRITVRSTNAAGLDLGVSDSEAGLSQAEISRLDARGGTLRLEGTAIDFAGTVAIDAADATLLDLASSGFITQSGGTLAAQSLRADAFSVQIDRAGNSLPQIQATATGDISIATGGATTVLGTSSAFGNAAINAGSITLSDAAGIIAVWAVGTATLTATTGGITGAADLAAVQATTLNATAATTIDLTGNNAVGTLAAIAGTGVTFENTRALTAGATGAGGTAIAGNVRLAAPSLRLNDVLATGTVDLTASAGTIDQAAGARLAAGILRAGATGSVILDGANPDGTARNQIQDIDALSAGADITLRNAIALTLDLPLSVGAGQVLTLEAPTLTIGDNLTAGAGGRIVLRTGSFIGGVASGGDITQTGGTITAPTLAALAGGAVSLDRTGNAIGALGGGTSAARADLGLGLRAGTSAVLRSTGYGGNASLGVTGALDIGPGGSLLLRADDFAIAAAIRVPSGIITLLPYTTGAGIGYVLGGASGSTNAGRITLDSTELSFFPSGTPAAELILGALGVTGSVDIVGDVSLATAGATPRVNRLTLIGDGALTQAAGTRLDVAALRAIFPNGAVLLDPGSAGNRIAALHGVTAGGDVAIRGGAGMMALLDDGSGNAITVNGTGRTVTLRADDLDIQAAVQAPGGVINLLPETAGHGVTLGGTGAGTLALDAAEIARLGAGGATGALRLRIGGDSAGTVTAGNIRIVGDVALRGPGGERASVLDLLAGSAGISGGSVSQTGGTVNVAALTGSAQGDFRVDGANVIDGFGEITAGQQRNGDAAVAADVALRSTGNVTAGGIVATRNLSITAGGTLATGLVTLPGGTPGSLGAAITAGGQASLTAGGALTAGGVTAQDIVLDGGSVTLSGLIQGDGGAARSVRIDSDGALTQQAGALIIAETLTIGSGSISLPEENQILELTGLVATGPVFALNTVLELLVSGAISANGSLSLATDRGLTVADTGSITVTGGPGTALLTAGGAIDFAGTLTTSGAATLTAGGALSFTGTADVGGTLVFGAGAGMTLAGTIGTGGEIEAEAVGALASTAALTAEDGIVLTAGTTLDVGGTWSAGGAATFDAQGLLTYTATGTAGGAATLTTPGAIIATAGSSIDAAGIVRLDAGTTLSAGGTIGGGALVELIAGTGAMTFAGIIDATGDVIATAGAGLTTNGTITAGGDATLTAGGALSASTTINVGGDLTLDAGAALVTTAVLTADGDVSLTADGALSASNRIGAGGTLALDAGTTMDVAGTWSAGGAATFTAGGLVTYTATGTGEAGVTITTTGGIIASAVSSIDGAGTVRLDAGTTLSATGIISGGPLVELIAGSGAMTLAGTIGATGAVTATAGAQLTTTAAITAGGAVTLTADDALSASNSIVATGALTLDAGGAMSIDGVWSAGGATAFTAGGLITYTATGTGGAGVTMTTPGGIIASAASSIEAAGTVRLDAGMALSATGTISGGPLVELIAGSDATLAGTIDASGAFTATAGTGLTTAAAITARGDATLATGGFLSASASIDAGGSLTLEAGGTLATTAILTTDRDATLIADGALSASNRITAAGTLTLDAGAAMNIDGTWSAGGAATFTAGGLVTYTAAGSGGADVIVTTPGGMIAAAGSAIHAAGTVRLDAGTTLSATGTISGGPLVQLIAGSGAMTLAGAIDAAGAITAAAGTGLTTTAAIRAGSDATLTTGGALSASASISAGGNLALNAGGALATTAILTAGSDATLTAGGALSASNRIAAAGALTLGAGAAMDVAGTWSAGGAARFNAGGLVTYTAVGTAGGATTITTRGAISAAAGSVINAGGAIGLDAAADLAAAGTLSGTMIDLRAGSGAMTLAGAITANEAISAAAGGSLTTSALVVAGTDASLVAGGLLDATNRIEAGRDLTLRGAAGLRASGTFAAGRDAVLASAGGPVTIAGTLSAGAAIQLAAGGGLQSAAQVRAGSTLTVTAGGDAALSELHTAGTALAIDAAGSVTGSGAVSAGQAVTIRAGQALALQGSVQAGSDMTLRAGAGMSLGATAIAGGTIDAAAGGDVLQTGTLTGQSLLLAAGGTLAQSGVLQSGEAVSLTAGAALMLSGQTVAASDIIMAAGGVATLADGSITAGREVRLDAGQGLIIRSFQVGTGAIAFQTDGGLLVEGSLLTAGGTIRLGGGSAALRSNTIVADRLGVTADGTLTLDGGRYVIGRAVAFRAPGGISTPSTITVAPRDGVLPAVVFDTRAPGPIDPLEVVEPDIAGVPANQQATQVRIPGTEAPGAFGPASTAAAGPMQIDIDAGRSAIFLLLDGGSATGEIVSAGRLAIHGTGGSAELTGQLVDPAGAPVQGQNAARFADSTRPASTGALTRYRLNGCVVSSINCIVPSQVLAIPQAPPQRVEIGLGGGAITDPDVQLPNVAEEDY</sequence>
<dbReference type="NCBIfam" id="TIGR01901">
    <property type="entry name" value="adhes_NPXG"/>
    <property type="match status" value="1"/>
</dbReference>
<protein>
    <submittedName>
        <fullName evidence="6">Filamentous hemagglutinin N-terminal domain-containing protein</fullName>
    </submittedName>
</protein>
<dbReference type="SMART" id="SM00912">
    <property type="entry name" value="Haemagg_act"/>
    <property type="match status" value="1"/>
</dbReference>
<dbReference type="InterPro" id="IPR012334">
    <property type="entry name" value="Pectin_lyas_fold"/>
</dbReference>
<organism evidence="6 7">
    <name type="scientific">Neoroseomonas terrae</name>
    <dbReference type="NCBI Taxonomy" id="424799"/>
    <lineage>
        <taxon>Bacteria</taxon>
        <taxon>Pseudomonadati</taxon>
        <taxon>Pseudomonadota</taxon>
        <taxon>Alphaproteobacteria</taxon>
        <taxon>Acetobacterales</taxon>
        <taxon>Acetobacteraceae</taxon>
        <taxon>Neoroseomonas</taxon>
    </lineage>
</organism>
<dbReference type="PANTHER" id="PTHR12338">
    <property type="entry name" value="AUTOTRANSPORTER"/>
    <property type="match status" value="1"/>
</dbReference>
<gene>
    <name evidence="6" type="ORF">GXW78_11450</name>
</gene>
<comment type="subcellular location">
    <subcellularLocation>
        <location evidence="1">Secreted</location>
    </subcellularLocation>
</comment>
<feature type="compositionally biased region" description="Basic residues" evidence="4">
    <location>
        <begin position="1"/>
        <end position="17"/>
    </location>
</feature>
<keyword evidence="7" id="KW-1185">Reference proteome</keyword>
<dbReference type="SUPFAM" id="SSF51126">
    <property type="entry name" value="Pectin lyase-like"/>
    <property type="match status" value="1"/>
</dbReference>
<evidence type="ECO:0000256" key="3">
    <source>
        <dbReference type="ARBA" id="ARBA00022729"/>
    </source>
</evidence>
<proteinExistence type="predicted"/>
<dbReference type="PANTHER" id="PTHR12338:SF8">
    <property type="entry name" value="HEME_HEMOPEXIN-BINDING PROTEIN"/>
    <property type="match status" value="1"/>
</dbReference>
<keyword evidence="3" id="KW-0732">Signal</keyword>
<comment type="caution">
    <text evidence="6">The sequence shown here is derived from an EMBL/GenBank/DDBJ whole genome shotgun (WGS) entry which is preliminary data.</text>
</comment>
<evidence type="ECO:0000256" key="2">
    <source>
        <dbReference type="ARBA" id="ARBA00022525"/>
    </source>
</evidence>
<dbReference type="InterPro" id="IPR008638">
    <property type="entry name" value="FhaB/CdiA-like_TPS"/>
</dbReference>